<dbReference type="Gene3D" id="3.30.2420.10">
    <property type="entry name" value="TonB"/>
    <property type="match status" value="1"/>
</dbReference>
<name>A0A318CZM6_9GAMM</name>
<sequence length="443" mass="50374">MNHMKAIFLLFILLFSYCSNATFKKATDFYDNQQYQQAFNEFNKLAMIGHKPSQFNLGVMYLEGTGTEQDIQKAYAWVKLSDENKGQEKQFIEEIKGYLKTGDALAESEEIFVLLRSQYGSEAILENYQPVLSNENLADKNVAKAIKTSDPGYPLSANYKGVEGWVLLNFNLSPSGIPTDIRIIDEYPEKKYFSKPVLKAVRKWRFDNDGAKLSKVYAYKFEFKLGDGKYERLIKLKEKAIQGDAASQYLYGRYGSFDKDVNNNFNSTLWYFEAARNGVINAQHEVGESLLKGKGCKADMDKAVSWFTIAAANGYAPSMYELSKLSLEAGNSEQGLSLITQALEASDNKLAYEILNYIYESKLFGIDPELMLAKLDMLMGTKIKKPAHIYNLYSRAYELKQDYAKAVEYQHKAIDAWHSYGEENIPVSLLSNLEELKSKLVRT</sequence>
<organism evidence="8 9">
    <name type="scientific">Kangiella spongicola</name>
    <dbReference type="NCBI Taxonomy" id="796379"/>
    <lineage>
        <taxon>Bacteria</taxon>
        <taxon>Pseudomonadati</taxon>
        <taxon>Pseudomonadota</taxon>
        <taxon>Gammaproteobacteria</taxon>
        <taxon>Kangiellales</taxon>
        <taxon>Kangiellaceae</taxon>
        <taxon>Kangiella</taxon>
    </lineage>
</organism>
<proteinExistence type="inferred from homology"/>
<dbReference type="PANTHER" id="PTHR43628:SF1">
    <property type="entry name" value="CHITIN SYNTHASE REGULATORY FACTOR 2-RELATED"/>
    <property type="match status" value="1"/>
</dbReference>
<dbReference type="NCBIfam" id="TIGR01352">
    <property type="entry name" value="tonB_Cterm"/>
    <property type="match status" value="1"/>
</dbReference>
<evidence type="ECO:0000259" key="7">
    <source>
        <dbReference type="PROSITE" id="PS52015"/>
    </source>
</evidence>
<keyword evidence="3" id="KW-1133">Transmembrane helix</keyword>
<dbReference type="InterPro" id="IPR003538">
    <property type="entry name" value="TonB"/>
</dbReference>
<evidence type="ECO:0000256" key="2">
    <source>
        <dbReference type="ARBA" id="ARBA00022692"/>
    </source>
</evidence>
<dbReference type="InterPro" id="IPR011990">
    <property type="entry name" value="TPR-like_helical_dom_sf"/>
</dbReference>
<dbReference type="PANTHER" id="PTHR43628">
    <property type="entry name" value="ACTIVATOR OF C KINASE PROTEIN 1-RELATED"/>
    <property type="match status" value="1"/>
</dbReference>
<gene>
    <name evidence="8" type="ORF">DL796_11510</name>
</gene>
<evidence type="ECO:0000256" key="3">
    <source>
        <dbReference type="ARBA" id="ARBA00022989"/>
    </source>
</evidence>
<dbReference type="AlphaFoldDB" id="A0A318CZM6"/>
<keyword evidence="5" id="KW-1003">Cell membrane</keyword>
<keyword evidence="9" id="KW-1185">Reference proteome</keyword>
<comment type="function">
    <text evidence="5">Interacts with outer membrane receptor proteins that carry out high-affinity binding and energy dependent uptake into the periplasmic space of specific substrates. It could act to transduce energy from the cytoplasmic membrane to specific energy-requiring processes in the outer membrane, resulting in the release into the periplasm of ligands bound by these outer membrane proteins.</text>
</comment>
<keyword evidence="6" id="KW-0732">Signal</keyword>
<dbReference type="InterPro" id="IPR052945">
    <property type="entry name" value="Mitotic_Regulator"/>
</dbReference>
<evidence type="ECO:0000256" key="4">
    <source>
        <dbReference type="ARBA" id="ARBA00023136"/>
    </source>
</evidence>
<dbReference type="PROSITE" id="PS52015">
    <property type="entry name" value="TONB_CTD"/>
    <property type="match status" value="1"/>
</dbReference>
<dbReference type="SUPFAM" id="SSF74653">
    <property type="entry name" value="TolA/TonB C-terminal domain"/>
    <property type="match status" value="1"/>
</dbReference>
<dbReference type="GO" id="GO:0030288">
    <property type="term" value="C:outer membrane-bounded periplasmic space"/>
    <property type="evidence" value="ECO:0007669"/>
    <property type="project" value="InterPro"/>
</dbReference>
<dbReference type="SUPFAM" id="SSF81901">
    <property type="entry name" value="HCP-like"/>
    <property type="match status" value="2"/>
</dbReference>
<accession>A0A318CZM6</accession>
<keyword evidence="5" id="KW-0997">Cell inner membrane</keyword>
<evidence type="ECO:0000313" key="8">
    <source>
        <dbReference type="EMBL" id="PXF62422.1"/>
    </source>
</evidence>
<keyword evidence="5" id="KW-0813">Transport</keyword>
<dbReference type="GO" id="GO:0015891">
    <property type="term" value="P:siderophore transport"/>
    <property type="evidence" value="ECO:0007669"/>
    <property type="project" value="InterPro"/>
</dbReference>
<dbReference type="Pfam" id="PF08238">
    <property type="entry name" value="Sel1"/>
    <property type="match status" value="4"/>
</dbReference>
<dbReference type="PRINTS" id="PR01374">
    <property type="entry name" value="TONBPROTEIN"/>
</dbReference>
<dbReference type="SMART" id="SM00671">
    <property type="entry name" value="SEL1"/>
    <property type="match status" value="4"/>
</dbReference>
<comment type="subcellular location">
    <subcellularLocation>
        <location evidence="5">Cell inner membrane</location>
        <topology evidence="5">Single-pass membrane protein</topology>
        <orientation evidence="5">Periplasmic side</orientation>
    </subcellularLocation>
    <subcellularLocation>
        <location evidence="1">Membrane</location>
        <topology evidence="1">Single-pass membrane protein</topology>
    </subcellularLocation>
</comment>
<dbReference type="InterPro" id="IPR006597">
    <property type="entry name" value="Sel1-like"/>
</dbReference>
<evidence type="ECO:0000256" key="6">
    <source>
        <dbReference type="SAM" id="SignalP"/>
    </source>
</evidence>
<dbReference type="Pfam" id="PF03544">
    <property type="entry name" value="TonB_C"/>
    <property type="match status" value="1"/>
</dbReference>
<feature type="signal peptide" evidence="6">
    <location>
        <begin position="1"/>
        <end position="21"/>
    </location>
</feature>
<evidence type="ECO:0000256" key="1">
    <source>
        <dbReference type="ARBA" id="ARBA00004167"/>
    </source>
</evidence>
<dbReference type="EMBL" id="QICH01000004">
    <property type="protein sequence ID" value="PXF62422.1"/>
    <property type="molecule type" value="Genomic_DNA"/>
</dbReference>
<keyword evidence="2" id="KW-0812">Transmembrane</keyword>
<dbReference type="GO" id="GO:0031992">
    <property type="term" value="F:energy transducer activity"/>
    <property type="evidence" value="ECO:0007669"/>
    <property type="project" value="InterPro"/>
</dbReference>
<keyword evidence="5" id="KW-0735">Signal-anchor</keyword>
<dbReference type="Gene3D" id="1.25.40.10">
    <property type="entry name" value="Tetratricopeptide repeat domain"/>
    <property type="match status" value="2"/>
</dbReference>
<feature type="chain" id="PRO_5016318499" description="Protein TonB" evidence="6">
    <location>
        <begin position="22"/>
        <end position="443"/>
    </location>
</feature>
<dbReference type="OrthoDB" id="6687494at2"/>
<evidence type="ECO:0000256" key="5">
    <source>
        <dbReference type="RuleBase" id="RU362123"/>
    </source>
</evidence>
<protein>
    <recommendedName>
        <fullName evidence="5">Protein TonB</fullName>
    </recommendedName>
</protein>
<dbReference type="GO" id="GO:0005886">
    <property type="term" value="C:plasma membrane"/>
    <property type="evidence" value="ECO:0007669"/>
    <property type="project" value="UniProtKB-SubCell"/>
</dbReference>
<dbReference type="InterPro" id="IPR006260">
    <property type="entry name" value="TonB/TolA_C"/>
</dbReference>
<dbReference type="GO" id="GO:0015031">
    <property type="term" value="P:protein transport"/>
    <property type="evidence" value="ECO:0007669"/>
    <property type="project" value="UniProtKB-UniRule"/>
</dbReference>
<keyword evidence="5" id="KW-0653">Protein transport</keyword>
<dbReference type="Proteomes" id="UP000247689">
    <property type="component" value="Unassembled WGS sequence"/>
</dbReference>
<evidence type="ECO:0000313" key="9">
    <source>
        <dbReference type="Proteomes" id="UP000247689"/>
    </source>
</evidence>
<feature type="domain" description="TonB C-terminal" evidence="7">
    <location>
        <begin position="138"/>
        <end position="232"/>
    </location>
</feature>
<dbReference type="GO" id="GO:0055085">
    <property type="term" value="P:transmembrane transport"/>
    <property type="evidence" value="ECO:0007669"/>
    <property type="project" value="InterPro"/>
</dbReference>
<reference evidence="8 9" key="1">
    <citation type="submission" date="2018-05" db="EMBL/GenBank/DDBJ databases">
        <title>Kangiella spongicola genome sequence.</title>
        <authorList>
            <person name="Maclea K.S."/>
            <person name="Goen A.E."/>
            <person name="Kelley C."/>
            <person name="Underriner A."/>
            <person name="Silverwood T."/>
            <person name="Trachtenberg A.M."/>
        </authorList>
    </citation>
    <scope>NUCLEOTIDE SEQUENCE [LARGE SCALE GENOMIC DNA]</scope>
    <source>
        <strain evidence="8 9">ATCC BAA-2076</strain>
    </source>
</reference>
<keyword evidence="4" id="KW-0472">Membrane</keyword>
<comment type="similarity">
    <text evidence="5">Belongs to the TonB family.</text>
</comment>
<dbReference type="InterPro" id="IPR037682">
    <property type="entry name" value="TonB_C"/>
</dbReference>
<comment type="caution">
    <text evidence="8">The sequence shown here is derived from an EMBL/GenBank/DDBJ whole genome shotgun (WGS) entry which is preliminary data.</text>
</comment>